<dbReference type="STRING" id="199441.BkAM31D_21310"/>
<organism evidence="2 3">
    <name type="scientific">Halalkalibacter krulwichiae</name>
    <dbReference type="NCBI Taxonomy" id="199441"/>
    <lineage>
        <taxon>Bacteria</taxon>
        <taxon>Bacillati</taxon>
        <taxon>Bacillota</taxon>
        <taxon>Bacilli</taxon>
        <taxon>Bacillales</taxon>
        <taxon>Bacillaceae</taxon>
        <taxon>Halalkalibacter</taxon>
    </lineage>
</organism>
<dbReference type="EMBL" id="CP020814">
    <property type="protein sequence ID" value="ARK32181.1"/>
    <property type="molecule type" value="Genomic_DNA"/>
</dbReference>
<gene>
    <name evidence="2" type="ORF">BkAM31D_21310</name>
</gene>
<dbReference type="InterPro" id="IPR010982">
    <property type="entry name" value="Lambda_DNA-bd_dom_sf"/>
</dbReference>
<dbReference type="GO" id="GO:0003677">
    <property type="term" value="F:DNA binding"/>
    <property type="evidence" value="ECO:0007669"/>
    <property type="project" value="InterPro"/>
</dbReference>
<evidence type="ECO:0000313" key="2">
    <source>
        <dbReference type="EMBL" id="ARK32181.1"/>
    </source>
</evidence>
<protein>
    <submittedName>
        <fullName evidence="2">Helix-turn-helix domain protein</fullName>
    </submittedName>
</protein>
<dbReference type="Pfam" id="PF01381">
    <property type="entry name" value="HTH_3"/>
    <property type="match status" value="1"/>
</dbReference>
<dbReference type="Gene3D" id="1.10.260.40">
    <property type="entry name" value="lambda repressor-like DNA-binding domains"/>
    <property type="match status" value="1"/>
</dbReference>
<evidence type="ECO:0000313" key="3">
    <source>
        <dbReference type="Proteomes" id="UP000193006"/>
    </source>
</evidence>
<proteinExistence type="predicted"/>
<dbReference type="RefSeq" id="WP_066160496.1">
    <property type="nucleotide sequence ID" value="NZ_CP020814.1"/>
</dbReference>
<sequence length="79" mass="8994">MEHRIGLRLKQIRNEKGIKQSFVSKKLGFKHSSSLSDIESGRRGIAAEKIPILAEILGVEIEELFFEKKIRDSRTNNTA</sequence>
<reference evidence="2 3" key="1">
    <citation type="submission" date="2017-04" db="EMBL/GenBank/DDBJ databases">
        <title>Bacillus krulwichiae AM31D Genome sequencing and assembly.</title>
        <authorList>
            <person name="Krulwich T.A."/>
            <person name="Anastor L."/>
            <person name="Ehrlich R."/>
            <person name="Ehrlich G.D."/>
            <person name="Janto B."/>
        </authorList>
    </citation>
    <scope>NUCLEOTIDE SEQUENCE [LARGE SCALE GENOMIC DNA]</scope>
    <source>
        <strain evidence="2 3">AM31D</strain>
    </source>
</reference>
<dbReference type="SUPFAM" id="SSF47413">
    <property type="entry name" value="lambda repressor-like DNA-binding domains"/>
    <property type="match status" value="1"/>
</dbReference>
<keyword evidence="3" id="KW-1185">Reference proteome</keyword>
<dbReference type="KEGG" id="bkw:BkAM31D_21310"/>
<dbReference type="SMART" id="SM00530">
    <property type="entry name" value="HTH_XRE"/>
    <property type="match status" value="1"/>
</dbReference>
<dbReference type="InterPro" id="IPR001387">
    <property type="entry name" value="Cro/C1-type_HTH"/>
</dbReference>
<dbReference type="AlphaFoldDB" id="A0A1X9MKJ7"/>
<dbReference type="PROSITE" id="PS50943">
    <property type="entry name" value="HTH_CROC1"/>
    <property type="match status" value="1"/>
</dbReference>
<dbReference type="CDD" id="cd00093">
    <property type="entry name" value="HTH_XRE"/>
    <property type="match status" value="1"/>
</dbReference>
<feature type="domain" description="HTH cro/C1-type" evidence="1">
    <location>
        <begin position="9"/>
        <end position="64"/>
    </location>
</feature>
<accession>A0A1X9MKJ7</accession>
<dbReference type="Proteomes" id="UP000193006">
    <property type="component" value="Chromosome"/>
</dbReference>
<name>A0A1X9MKJ7_9BACI</name>
<evidence type="ECO:0000259" key="1">
    <source>
        <dbReference type="PROSITE" id="PS50943"/>
    </source>
</evidence>